<accession>A0A350P4V6</accession>
<gene>
    <name evidence="1" type="ORF">DCW74_11385</name>
</gene>
<protein>
    <submittedName>
        <fullName evidence="1">Uncharacterized protein</fullName>
    </submittedName>
</protein>
<evidence type="ECO:0000313" key="1">
    <source>
        <dbReference type="EMBL" id="HAW76323.1"/>
    </source>
</evidence>
<organism evidence="1 2">
    <name type="scientific">Alteromonas australica</name>
    <dbReference type="NCBI Taxonomy" id="589873"/>
    <lineage>
        <taxon>Bacteria</taxon>
        <taxon>Pseudomonadati</taxon>
        <taxon>Pseudomonadota</taxon>
        <taxon>Gammaproteobacteria</taxon>
        <taxon>Alteromonadales</taxon>
        <taxon>Alteromonadaceae</taxon>
        <taxon>Alteromonas/Salinimonas group</taxon>
        <taxon>Alteromonas</taxon>
    </lineage>
</organism>
<dbReference type="AlphaFoldDB" id="A0A350P4V6"/>
<proteinExistence type="predicted"/>
<sequence length="100" mass="10852">TNKVIVNSAYDTATHEAAFVLVDNVMESLIPAPVSNASGLTFDPVNYKGEFKWTNIPDVTLNPDRTIGFFRGILASASKPIKTNFGYVILFQRTSSTPAA</sequence>
<reference evidence="1 2" key="1">
    <citation type="journal article" date="2018" name="Nat. Biotechnol.">
        <title>A standardized bacterial taxonomy based on genome phylogeny substantially revises the tree of life.</title>
        <authorList>
            <person name="Parks D.H."/>
            <person name="Chuvochina M."/>
            <person name="Waite D.W."/>
            <person name="Rinke C."/>
            <person name="Skarshewski A."/>
            <person name="Chaumeil P.A."/>
            <person name="Hugenholtz P."/>
        </authorList>
    </citation>
    <scope>NUCLEOTIDE SEQUENCE [LARGE SCALE GENOMIC DNA]</scope>
    <source>
        <strain evidence="1">UBA11978</strain>
    </source>
</reference>
<dbReference type="EMBL" id="DNAN01000402">
    <property type="protein sequence ID" value="HAW76323.1"/>
    <property type="molecule type" value="Genomic_DNA"/>
</dbReference>
<name>A0A350P4V6_9ALTE</name>
<dbReference type="Proteomes" id="UP000263517">
    <property type="component" value="Unassembled WGS sequence"/>
</dbReference>
<evidence type="ECO:0000313" key="2">
    <source>
        <dbReference type="Proteomes" id="UP000263517"/>
    </source>
</evidence>
<comment type="caution">
    <text evidence="1">The sequence shown here is derived from an EMBL/GenBank/DDBJ whole genome shotgun (WGS) entry which is preliminary data.</text>
</comment>
<feature type="non-terminal residue" evidence="1">
    <location>
        <position position="1"/>
    </location>
</feature>